<organism evidence="2 3">
    <name type="scientific">Harenicola maris</name>
    <dbReference type="NCBI Taxonomy" id="2841044"/>
    <lineage>
        <taxon>Bacteria</taxon>
        <taxon>Pseudomonadati</taxon>
        <taxon>Pseudomonadota</taxon>
        <taxon>Alphaproteobacteria</taxon>
        <taxon>Rhodobacterales</taxon>
        <taxon>Paracoccaceae</taxon>
        <taxon>Harenicola</taxon>
    </lineage>
</organism>
<dbReference type="SUPFAM" id="SSF51294">
    <property type="entry name" value="Hedgehog/intein (Hint) domain"/>
    <property type="match status" value="1"/>
</dbReference>
<dbReference type="Proteomes" id="UP001315686">
    <property type="component" value="Unassembled WGS sequence"/>
</dbReference>
<proteinExistence type="predicted"/>
<evidence type="ECO:0000313" key="2">
    <source>
        <dbReference type="EMBL" id="MBT0958568.1"/>
    </source>
</evidence>
<dbReference type="EMBL" id="JADQAZ010000003">
    <property type="protein sequence ID" value="MBT0958568.1"/>
    <property type="molecule type" value="Genomic_DNA"/>
</dbReference>
<reference evidence="2 3" key="1">
    <citation type="journal article" date="2021" name="Arch. Microbiol.">
        <title>Harenicola maris gen. nov., sp. nov. isolated from the Sea of Japan shallow sediments.</title>
        <authorList>
            <person name="Romanenko L.A."/>
            <person name="Kurilenko V.V."/>
            <person name="Chernysheva N.Y."/>
            <person name="Tekutyeva L.A."/>
            <person name="Velansky P.V."/>
            <person name="Svetashev V.I."/>
            <person name="Isaeva M.P."/>
        </authorList>
    </citation>
    <scope>NUCLEOTIDE SEQUENCE [LARGE SCALE GENOMIC DNA]</scope>
    <source>
        <strain evidence="2 3">KMM 3653</strain>
    </source>
</reference>
<protein>
    <submittedName>
        <fullName evidence="2">Hint domain-containing protein</fullName>
    </submittedName>
</protein>
<dbReference type="RefSeq" id="WP_327794796.1">
    <property type="nucleotide sequence ID" value="NZ_JADQAZ010000003.1"/>
</dbReference>
<dbReference type="InterPro" id="IPR028992">
    <property type="entry name" value="Hedgehog/Intein_dom"/>
</dbReference>
<name>A0AAP2CR34_9RHOB</name>
<dbReference type="InterPro" id="IPR036844">
    <property type="entry name" value="Hint_dom_sf"/>
</dbReference>
<comment type="caution">
    <text evidence="2">The sequence shown here is derived from an EMBL/GenBank/DDBJ whole genome shotgun (WGS) entry which is preliminary data.</text>
</comment>
<accession>A0AAP2CR34</accession>
<dbReference type="Pfam" id="PF13403">
    <property type="entry name" value="Hint_2"/>
    <property type="match status" value="1"/>
</dbReference>
<feature type="domain" description="Hedgehog/Intein (Hint)" evidence="1">
    <location>
        <begin position="142"/>
        <end position="285"/>
    </location>
</feature>
<sequence length="344" mass="36395">MSTVTLELRGDQIGTYTSFSGSGNNADRVVTVNGVEAIGSASEIFTIVVEQVNGGVTEFQNGQFVTIFDSNGDVVMPRTVAQPDVEQGFGAGDEHMLFSGQRFLIDLGGVPDGPSTVTYGIDDEVAGPEGDDDGNLDFTDFPCFAAGTMIDTPGGAVDVADLRIGDRVLTRDHGAQPVLWAGRRVLDLSADVGPARPVVLAAGSMGRGMPLADTVMSPDHRVLLREPICEVLYGEAEVLAPAKGLMGLPGVGEMDVQSVDYITLLTPRHEVIFANGLPVETLYPGPEALHRLGAFGRAAVLAALPRLRHEDVRQAYPALCRMLNLHEARAYVAGHSGARTLRSA</sequence>
<dbReference type="AlphaFoldDB" id="A0AAP2CR34"/>
<gene>
    <name evidence="2" type="ORF">IV417_14355</name>
</gene>
<evidence type="ECO:0000313" key="3">
    <source>
        <dbReference type="Proteomes" id="UP001315686"/>
    </source>
</evidence>
<keyword evidence="3" id="KW-1185">Reference proteome</keyword>
<evidence type="ECO:0000259" key="1">
    <source>
        <dbReference type="Pfam" id="PF13403"/>
    </source>
</evidence>